<dbReference type="InterPro" id="IPR042095">
    <property type="entry name" value="SUMF_sf"/>
</dbReference>
<dbReference type="SUPFAM" id="SSF56436">
    <property type="entry name" value="C-type lectin-like"/>
    <property type="match status" value="1"/>
</dbReference>
<dbReference type="Pfam" id="PF03781">
    <property type="entry name" value="FGE-sulfatase"/>
    <property type="match status" value="1"/>
</dbReference>
<proteinExistence type="predicted"/>
<dbReference type="Gene3D" id="3.90.1580.10">
    <property type="entry name" value="paralog of FGE (formylglycine-generating enzyme)"/>
    <property type="match status" value="1"/>
</dbReference>
<reference evidence="2 3" key="1">
    <citation type="submission" date="2018-05" db="EMBL/GenBank/DDBJ databases">
        <title>Animal gut microbial communities from fecal samples from Wisconsin, USA.</title>
        <authorList>
            <person name="Neumann A."/>
        </authorList>
    </citation>
    <scope>NUCLEOTIDE SEQUENCE [LARGE SCALE GENOMIC DNA]</scope>
    <source>
        <strain evidence="2 3">UWS4</strain>
    </source>
</reference>
<dbReference type="InterPro" id="IPR005532">
    <property type="entry name" value="SUMF_dom"/>
</dbReference>
<dbReference type="PANTHER" id="PTHR23150:SF19">
    <property type="entry name" value="FORMYLGLYCINE-GENERATING ENZYME"/>
    <property type="match status" value="1"/>
</dbReference>
<evidence type="ECO:0000313" key="3">
    <source>
        <dbReference type="Proteomes" id="UP000245523"/>
    </source>
</evidence>
<feature type="domain" description="Sulfatase-modifying factor enzyme-like" evidence="1">
    <location>
        <begin position="510"/>
        <end position="691"/>
    </location>
</feature>
<evidence type="ECO:0000313" key="2">
    <source>
        <dbReference type="EMBL" id="PWL03228.1"/>
    </source>
</evidence>
<protein>
    <submittedName>
        <fullName evidence="2">Formylglycine-generating enzyme required for sulfatase activity</fullName>
    </submittedName>
</protein>
<keyword evidence="3" id="KW-1185">Reference proteome</keyword>
<dbReference type="InterPro" id="IPR016187">
    <property type="entry name" value="CTDL_fold"/>
</dbReference>
<dbReference type="EMBL" id="QGHD01000008">
    <property type="protein sequence ID" value="PWL03228.1"/>
    <property type="molecule type" value="Genomic_DNA"/>
</dbReference>
<gene>
    <name evidence="2" type="ORF">B0H50_10871</name>
</gene>
<organism evidence="2 3">
    <name type="scientific">Hallerella porci</name>
    <dbReference type="NCBI Taxonomy" id="1945871"/>
    <lineage>
        <taxon>Bacteria</taxon>
        <taxon>Pseudomonadati</taxon>
        <taxon>Fibrobacterota</taxon>
        <taxon>Fibrobacteria</taxon>
        <taxon>Fibrobacterales</taxon>
        <taxon>Fibrobacteraceae</taxon>
        <taxon>Hallerella</taxon>
    </lineage>
</organism>
<comment type="caution">
    <text evidence="2">The sequence shown here is derived from an EMBL/GenBank/DDBJ whole genome shotgun (WGS) entry which is preliminary data.</text>
</comment>
<dbReference type="PANTHER" id="PTHR23150">
    <property type="entry name" value="SULFATASE MODIFYING FACTOR 1, 2"/>
    <property type="match status" value="1"/>
</dbReference>
<accession>A0ABX5LPI6</accession>
<evidence type="ECO:0000259" key="1">
    <source>
        <dbReference type="Pfam" id="PF03781"/>
    </source>
</evidence>
<sequence>MLRIWLTIFSVAAIAFAGGNRDYRFSVPDEQFREDAKIVDAENMCLEAADDSAYLHSEKIKFPLEQGNLYLRAKIKGNRYGWYSGKIKADCYKQLHAFNLQTNHLTAFEAAHLRFYAGTSLRPFQDEGEVYFDKKYLYSSRVANLYFVQNGKWQKLIPTSLTGIVVVDSLPKEAFLLMGADKIYAPATIAPVDTGLFYATVFVPGYYPYTAGLHVTSGKTSRLKTKLIPVDTVVYQIESEVTTERIAKTKNLEETEVLYDQFIADLSRANIDRGTAAFDSIYPQVKRPPQGMDSTNAQYVAYTVTFEGSRSRSRAQWLSGRLSGILETNNALLARLDTLQKDTMRVQIPLKSIDWNDSLFTFQFADSTGRIAVGFEGNLTPALSVPESVFVAAADSSLAQFTLTFENKPVWKYDGAKVKSRHHYRFTKLQVSYLNETYTGKGKFILPAEILLEPEVQEWLNPVKDTVVAKPDSIAKNDSAEAKKDTVEENISRAVAEIDSGSFRFKNKIVHMSPFRIRKTEVTVGEYRDVMKDSTTKFTFNDSLMPVHNVNWEKARAFCKAIGGDLPTEAQWEYAARAGKNEGSIWRNRNGALPFEYAVYNVDGPRPVASAKPNAWGLYDVSGNVAEWTRDKYSWFSFYVESEDPTGSFFGDNRIFKGGSWKSKTSNALDLTDRDDEDPRYWSNYLGFRCVFPSQVKK</sequence>
<dbReference type="RefSeq" id="WP_109587407.1">
    <property type="nucleotide sequence ID" value="NZ_QGHD01000008.1"/>
</dbReference>
<name>A0ABX5LPI6_9BACT</name>
<dbReference type="Proteomes" id="UP000245523">
    <property type="component" value="Unassembled WGS sequence"/>
</dbReference>
<dbReference type="InterPro" id="IPR051043">
    <property type="entry name" value="Sulfatase_Mod_Factor_Kinase"/>
</dbReference>